<gene>
    <name evidence="3" type="ORF">BECKH772A_GA0070896_100658</name>
    <name evidence="2" type="ORF">BECKH772B_GA0070898_100478</name>
    <name evidence="4" type="ORF">BECKH772C_GA0070978_100617</name>
</gene>
<dbReference type="SUPFAM" id="SSF46626">
    <property type="entry name" value="Cytochrome c"/>
    <property type="match status" value="1"/>
</dbReference>
<proteinExistence type="predicted"/>
<evidence type="ECO:0000313" key="4">
    <source>
        <dbReference type="EMBL" id="VFK01249.1"/>
    </source>
</evidence>
<feature type="chain" id="PRO_5036113437" description="Sulfite dehydrogenase (Cytochrome) subunit SorB" evidence="1">
    <location>
        <begin position="28"/>
        <end position="110"/>
    </location>
</feature>
<dbReference type="Gene3D" id="1.10.760.10">
    <property type="entry name" value="Cytochrome c-like domain"/>
    <property type="match status" value="1"/>
</dbReference>
<evidence type="ECO:0008006" key="5">
    <source>
        <dbReference type="Google" id="ProtNLM"/>
    </source>
</evidence>
<dbReference type="GO" id="GO:0009055">
    <property type="term" value="F:electron transfer activity"/>
    <property type="evidence" value="ECO:0007669"/>
    <property type="project" value="InterPro"/>
</dbReference>
<reference evidence="4" key="1">
    <citation type="submission" date="2019-02" db="EMBL/GenBank/DDBJ databases">
        <authorList>
            <person name="Gruber-Vodicka R. H."/>
            <person name="Seah K. B. B."/>
        </authorList>
    </citation>
    <scope>NUCLEOTIDE SEQUENCE</scope>
    <source>
        <strain evidence="4">BECK_SA2B12</strain>
        <strain evidence="3">BECK_SA2B15</strain>
        <strain evidence="2">BECK_SA2B20</strain>
    </source>
</reference>
<dbReference type="GO" id="GO:0020037">
    <property type="term" value="F:heme binding"/>
    <property type="evidence" value="ECO:0007669"/>
    <property type="project" value="InterPro"/>
</dbReference>
<feature type="signal peptide" evidence="1">
    <location>
        <begin position="1"/>
        <end position="27"/>
    </location>
</feature>
<dbReference type="EMBL" id="CAADFI010000047">
    <property type="protein sequence ID" value="VFJ93607.1"/>
    <property type="molecule type" value="Genomic_DNA"/>
</dbReference>
<protein>
    <recommendedName>
        <fullName evidence="5">Sulfite dehydrogenase (Cytochrome) subunit SorB</fullName>
    </recommendedName>
</protein>
<dbReference type="EMBL" id="CAADFG010000065">
    <property type="protein sequence ID" value="VFJ94040.1"/>
    <property type="molecule type" value="Genomic_DNA"/>
</dbReference>
<sequence length="110" mass="12139">MLTIRRTFVAVCGAVLFSLLQYPVSGAESAPGSLAGARWGGLPPGPGREDVFYTCQICHSLAIVKQQALDRSAWDETLTWMVEEQGMREPDAERRRRILDYLATHFGSGP</sequence>
<dbReference type="EMBL" id="CAADFJ010000061">
    <property type="protein sequence ID" value="VFK01249.1"/>
    <property type="molecule type" value="Genomic_DNA"/>
</dbReference>
<dbReference type="AlphaFoldDB" id="A0A450V923"/>
<organism evidence="4">
    <name type="scientific">Candidatus Kentrum eta</name>
    <dbReference type="NCBI Taxonomy" id="2126337"/>
    <lineage>
        <taxon>Bacteria</taxon>
        <taxon>Pseudomonadati</taxon>
        <taxon>Pseudomonadota</taxon>
        <taxon>Gammaproteobacteria</taxon>
        <taxon>Candidatus Kentrum</taxon>
    </lineage>
</organism>
<evidence type="ECO:0000313" key="2">
    <source>
        <dbReference type="EMBL" id="VFJ93607.1"/>
    </source>
</evidence>
<dbReference type="InterPro" id="IPR036909">
    <property type="entry name" value="Cyt_c-like_dom_sf"/>
</dbReference>
<evidence type="ECO:0000313" key="3">
    <source>
        <dbReference type="EMBL" id="VFJ94040.1"/>
    </source>
</evidence>
<accession>A0A450V923</accession>
<evidence type="ECO:0000256" key="1">
    <source>
        <dbReference type="SAM" id="SignalP"/>
    </source>
</evidence>
<name>A0A450V923_9GAMM</name>
<keyword evidence="1" id="KW-0732">Signal</keyword>